<name>A0ABQ1Z7P4_9BACT</name>
<comment type="caution">
    <text evidence="2">The sequence shown here is derived from an EMBL/GenBank/DDBJ whole genome shotgun (WGS) entry which is preliminary data.</text>
</comment>
<dbReference type="SUPFAM" id="SSF52980">
    <property type="entry name" value="Restriction endonuclease-like"/>
    <property type="match status" value="1"/>
</dbReference>
<dbReference type="PANTHER" id="PTHR36558">
    <property type="entry name" value="GLR1098 PROTEIN"/>
    <property type="match status" value="1"/>
</dbReference>
<accession>A0ABQ1Z7P4</accession>
<feature type="domain" description="Putative restriction endonuclease" evidence="1">
    <location>
        <begin position="5"/>
        <end position="166"/>
    </location>
</feature>
<dbReference type="Gene3D" id="3.90.1570.10">
    <property type="entry name" value="tt1808, chain A"/>
    <property type="match status" value="1"/>
</dbReference>
<dbReference type="CDD" id="cd06260">
    <property type="entry name" value="DUF820-like"/>
    <property type="match status" value="1"/>
</dbReference>
<dbReference type="InterPro" id="IPR012296">
    <property type="entry name" value="Nuclease_put_TT1808"/>
</dbReference>
<evidence type="ECO:0000313" key="2">
    <source>
        <dbReference type="EMBL" id="GGH50919.1"/>
    </source>
</evidence>
<evidence type="ECO:0000259" key="1">
    <source>
        <dbReference type="Pfam" id="PF05685"/>
    </source>
</evidence>
<gene>
    <name evidence="2" type="ORF">GCM10007423_53910</name>
</gene>
<dbReference type="Proteomes" id="UP000600214">
    <property type="component" value="Unassembled WGS sequence"/>
</dbReference>
<keyword evidence="3" id="KW-1185">Reference proteome</keyword>
<reference evidence="3" key="1">
    <citation type="journal article" date="2019" name="Int. J. Syst. Evol. Microbiol.">
        <title>The Global Catalogue of Microorganisms (GCM) 10K type strain sequencing project: providing services to taxonomists for standard genome sequencing and annotation.</title>
        <authorList>
            <consortium name="The Broad Institute Genomics Platform"/>
            <consortium name="The Broad Institute Genome Sequencing Center for Infectious Disease"/>
            <person name="Wu L."/>
            <person name="Ma J."/>
        </authorList>
    </citation>
    <scope>NUCLEOTIDE SEQUENCE [LARGE SCALE GENOMIC DNA]</scope>
    <source>
        <strain evidence="3">CGMCC 1.15288</strain>
    </source>
</reference>
<dbReference type="InterPro" id="IPR008538">
    <property type="entry name" value="Uma2"/>
</dbReference>
<dbReference type="Pfam" id="PF05685">
    <property type="entry name" value="Uma2"/>
    <property type="match status" value="1"/>
</dbReference>
<dbReference type="PANTHER" id="PTHR36558:SF1">
    <property type="entry name" value="RESTRICTION ENDONUCLEASE DOMAIN-CONTAINING PROTEIN-RELATED"/>
    <property type="match status" value="1"/>
</dbReference>
<sequence length="193" mass="21891">MYSEEEYLRLENDASEKSEFFQGKIVMMAGAAPNHNFINDNVVGLIHPFLKAKSCKSCSSDQRIHIPSNSLYTYPDIMIVCGPKKHAELDRNTITNPSVIFEILSPSTSEYDRGKKFRLYRDIESLQEYVIINSLSIEVEVWRRTVNNQWLLADDAFSLNDSITIQTIGATLQMADLYDGTENVSGLFPAPKE</sequence>
<dbReference type="EMBL" id="BMIA01000005">
    <property type="protein sequence ID" value="GGH50919.1"/>
    <property type="molecule type" value="Genomic_DNA"/>
</dbReference>
<evidence type="ECO:0000313" key="3">
    <source>
        <dbReference type="Proteomes" id="UP000600214"/>
    </source>
</evidence>
<organism evidence="2 3">
    <name type="scientific">Dyadobacter endophyticus</name>
    <dbReference type="NCBI Taxonomy" id="1749036"/>
    <lineage>
        <taxon>Bacteria</taxon>
        <taxon>Pseudomonadati</taxon>
        <taxon>Bacteroidota</taxon>
        <taxon>Cytophagia</taxon>
        <taxon>Cytophagales</taxon>
        <taxon>Spirosomataceae</taxon>
        <taxon>Dyadobacter</taxon>
    </lineage>
</organism>
<dbReference type="InterPro" id="IPR011335">
    <property type="entry name" value="Restrct_endonuc-II-like"/>
</dbReference>
<proteinExistence type="predicted"/>
<protein>
    <recommendedName>
        <fullName evidence="1">Putative restriction endonuclease domain-containing protein</fullName>
    </recommendedName>
</protein>